<dbReference type="InterPro" id="IPR041656">
    <property type="entry name" value="TPR_5"/>
</dbReference>
<comment type="caution">
    <text evidence="2">The sequence shown here is derived from an EMBL/GenBank/DDBJ whole genome shotgun (WGS) entry which is preliminary data.</text>
</comment>
<dbReference type="EMBL" id="PGFF01000001">
    <property type="protein sequence ID" value="PJJ71936.1"/>
    <property type="molecule type" value="Genomic_DNA"/>
</dbReference>
<keyword evidence="3" id="KW-1185">Reference proteome</keyword>
<gene>
    <name evidence="2" type="ORF">CLV46_1495</name>
</gene>
<dbReference type="Gene3D" id="1.25.40.10">
    <property type="entry name" value="Tetratricopeptide repeat domain"/>
    <property type="match status" value="1"/>
</dbReference>
<evidence type="ECO:0000313" key="2">
    <source>
        <dbReference type="EMBL" id="PJJ71936.1"/>
    </source>
</evidence>
<name>A0A2M9CJ54_9MICO</name>
<dbReference type="OrthoDB" id="193829at2"/>
<dbReference type="InterPro" id="IPR011990">
    <property type="entry name" value="TPR-like_helical_dom_sf"/>
</dbReference>
<dbReference type="Pfam" id="PF12688">
    <property type="entry name" value="TPR_5"/>
    <property type="match status" value="1"/>
</dbReference>
<sequence length="157" mass="16887">MEQHWRDRVEHVWDRTSELSDAEVLAAIDALVAERPDDDAEALFEAASGRDYAGLEAEAAPLYREALEAGLDEPFRTRALIQLGSTLRNLSDYDASLEVLDGVDDGHPLAPAAAAFRALTLRDAGRPDDALAAALTALAPTLPEFGGAVARYARELS</sequence>
<proteinExistence type="predicted"/>
<protein>
    <submittedName>
        <fullName evidence="2">Tetratricopeptide repeat protein</fullName>
    </submittedName>
</protein>
<evidence type="ECO:0000313" key="3">
    <source>
        <dbReference type="Proteomes" id="UP000228758"/>
    </source>
</evidence>
<dbReference type="RefSeq" id="WP_100364185.1">
    <property type="nucleotide sequence ID" value="NZ_PGFF01000001.1"/>
</dbReference>
<organism evidence="2 3">
    <name type="scientific">Diaminobutyricimonas aerilata</name>
    <dbReference type="NCBI Taxonomy" id="1162967"/>
    <lineage>
        <taxon>Bacteria</taxon>
        <taxon>Bacillati</taxon>
        <taxon>Actinomycetota</taxon>
        <taxon>Actinomycetes</taxon>
        <taxon>Micrococcales</taxon>
        <taxon>Microbacteriaceae</taxon>
        <taxon>Diaminobutyricimonas</taxon>
    </lineage>
</organism>
<accession>A0A2M9CJ54</accession>
<reference evidence="2 3" key="1">
    <citation type="submission" date="2017-11" db="EMBL/GenBank/DDBJ databases">
        <title>Genomic Encyclopedia of Archaeal and Bacterial Type Strains, Phase II (KMG-II): From Individual Species to Whole Genera.</title>
        <authorList>
            <person name="Goeker M."/>
        </authorList>
    </citation>
    <scope>NUCLEOTIDE SEQUENCE [LARGE SCALE GENOMIC DNA]</scope>
    <source>
        <strain evidence="2 3">DSM 27393</strain>
    </source>
</reference>
<evidence type="ECO:0000259" key="1">
    <source>
        <dbReference type="Pfam" id="PF12688"/>
    </source>
</evidence>
<dbReference type="AlphaFoldDB" id="A0A2M9CJ54"/>
<feature type="domain" description="Tetratrico peptide repeat group 5" evidence="1">
    <location>
        <begin position="41"/>
        <end position="156"/>
    </location>
</feature>
<dbReference type="SUPFAM" id="SSF48452">
    <property type="entry name" value="TPR-like"/>
    <property type="match status" value="1"/>
</dbReference>
<dbReference type="Proteomes" id="UP000228758">
    <property type="component" value="Unassembled WGS sequence"/>
</dbReference>